<dbReference type="CDD" id="cd01138">
    <property type="entry name" value="FeuA"/>
    <property type="match status" value="1"/>
</dbReference>
<evidence type="ECO:0000313" key="8">
    <source>
        <dbReference type="Proteomes" id="UP000195985"/>
    </source>
</evidence>
<comment type="similarity">
    <text evidence="2">Belongs to the bacterial solute-binding protein 8 family.</text>
</comment>
<reference evidence="8" key="1">
    <citation type="submission" date="2016-04" db="EMBL/GenBank/DDBJ databases">
        <authorList>
            <person name="Strepis N."/>
        </authorList>
    </citation>
    <scope>NUCLEOTIDE SEQUENCE [LARGE SCALE GENOMIC DNA]</scope>
</reference>
<evidence type="ECO:0000256" key="2">
    <source>
        <dbReference type="ARBA" id="ARBA00008814"/>
    </source>
</evidence>
<dbReference type="AlphaFoldDB" id="A0A1W1IEK0"/>
<comment type="subcellular location">
    <subcellularLocation>
        <location evidence="1">Cell envelope</location>
    </subcellularLocation>
</comment>
<dbReference type="Pfam" id="PF01497">
    <property type="entry name" value="Peripla_BP_2"/>
    <property type="match status" value="1"/>
</dbReference>
<evidence type="ECO:0000259" key="6">
    <source>
        <dbReference type="PROSITE" id="PS50983"/>
    </source>
</evidence>
<evidence type="ECO:0000313" key="7">
    <source>
        <dbReference type="EMBL" id="SLM51448.1"/>
    </source>
</evidence>
<dbReference type="STRING" id="43064.SAMN04488086_101318"/>
<dbReference type="PANTHER" id="PTHR30532:SF26">
    <property type="entry name" value="IRON(3+)-HYDROXAMATE-BINDING PROTEIN FHUD"/>
    <property type="match status" value="1"/>
</dbReference>
<feature type="domain" description="Fe/B12 periplasmic-binding" evidence="6">
    <location>
        <begin position="58"/>
        <end position="309"/>
    </location>
</feature>
<dbReference type="InterPro" id="IPR051313">
    <property type="entry name" value="Bact_iron-sidero_bind"/>
</dbReference>
<dbReference type="GO" id="GO:0030288">
    <property type="term" value="C:outer membrane-bounded periplasmic space"/>
    <property type="evidence" value="ECO:0007669"/>
    <property type="project" value="TreeGrafter"/>
</dbReference>
<dbReference type="PANTHER" id="PTHR30532">
    <property type="entry name" value="IRON III DICITRATE-BINDING PERIPLASMIC PROTEIN"/>
    <property type="match status" value="1"/>
</dbReference>
<feature type="signal peptide" evidence="5">
    <location>
        <begin position="1"/>
        <end position="24"/>
    </location>
</feature>
<accession>A0A1W1IEK0</accession>
<dbReference type="InterPro" id="IPR002491">
    <property type="entry name" value="ABC_transptr_periplasmic_BD"/>
</dbReference>
<evidence type="ECO:0000256" key="4">
    <source>
        <dbReference type="ARBA" id="ARBA00022729"/>
    </source>
</evidence>
<dbReference type="SUPFAM" id="SSF53807">
    <property type="entry name" value="Helical backbone' metal receptor"/>
    <property type="match status" value="1"/>
</dbReference>
<keyword evidence="3" id="KW-0813">Transport</keyword>
<name>A0A1W1IEK0_9LACT</name>
<dbReference type="PROSITE" id="PS50983">
    <property type="entry name" value="FE_B12_PBP"/>
    <property type="match status" value="1"/>
</dbReference>
<organism evidence="7 8">
    <name type="scientific">Trichococcus pasteurii</name>
    <dbReference type="NCBI Taxonomy" id="43064"/>
    <lineage>
        <taxon>Bacteria</taxon>
        <taxon>Bacillati</taxon>
        <taxon>Bacillota</taxon>
        <taxon>Bacilli</taxon>
        <taxon>Lactobacillales</taxon>
        <taxon>Carnobacteriaceae</taxon>
        <taxon>Trichococcus</taxon>
    </lineage>
</organism>
<dbReference type="RefSeq" id="WP_218150959.1">
    <property type="nucleotide sequence ID" value="NZ_FONM01000001.1"/>
</dbReference>
<feature type="chain" id="PRO_5038872543" description="Fe/B12 periplasmic-binding domain-containing protein" evidence="5">
    <location>
        <begin position="25"/>
        <end position="309"/>
    </location>
</feature>
<keyword evidence="8" id="KW-1185">Reference proteome</keyword>
<evidence type="ECO:0000256" key="1">
    <source>
        <dbReference type="ARBA" id="ARBA00004196"/>
    </source>
</evidence>
<dbReference type="Gene3D" id="3.40.50.1980">
    <property type="entry name" value="Nitrogenase molybdenum iron protein domain"/>
    <property type="match status" value="2"/>
</dbReference>
<dbReference type="Proteomes" id="UP000195985">
    <property type="component" value="Unassembled WGS sequence"/>
</dbReference>
<gene>
    <name evidence="7" type="ORF">TPAS_1124</name>
</gene>
<dbReference type="EMBL" id="FWEY01000002">
    <property type="protein sequence ID" value="SLM51448.1"/>
    <property type="molecule type" value="Genomic_DNA"/>
</dbReference>
<evidence type="ECO:0000256" key="5">
    <source>
        <dbReference type="SAM" id="SignalP"/>
    </source>
</evidence>
<dbReference type="GO" id="GO:1901678">
    <property type="term" value="P:iron coordination entity transport"/>
    <property type="evidence" value="ECO:0007669"/>
    <property type="project" value="UniProtKB-ARBA"/>
</dbReference>
<evidence type="ECO:0000256" key="3">
    <source>
        <dbReference type="ARBA" id="ARBA00022448"/>
    </source>
</evidence>
<proteinExistence type="inferred from homology"/>
<dbReference type="PROSITE" id="PS51257">
    <property type="entry name" value="PROKAR_LIPOPROTEIN"/>
    <property type="match status" value="1"/>
</dbReference>
<protein>
    <recommendedName>
        <fullName evidence="6">Fe/B12 periplasmic-binding domain-containing protein</fullName>
    </recommendedName>
</protein>
<keyword evidence="4 5" id="KW-0732">Signal</keyword>
<sequence length="309" mass="33562">MKKMNKLSLTMLLSAGLILGACSATDTSEGTSESAATETVTYTTSDGEEIAVPANPERVVVLSSYAGDLINFDVNIVGVDAWSAGNPNFSEGLSGVAVVSNADVEKILELEPDLIIGLDNIENADQLSEIAPTVLFTYGELSYLDQIVEIGKVVNKEEEAVAWVDEFQAEAQTVGEEIKAAIGEDATVTVAENFEKQMYIFGDNWARGTEILYQEMGLNMPESVKGTALEAGYYAISEEVLGDYIGDYLILSLAATDPESSFLDADWFQNIPAVQNNQVFVADAETFYFNDSLSLDYQLDFFEESFLAE</sequence>